<keyword evidence="1" id="KW-1133">Transmembrane helix</keyword>
<organism evidence="2 3">
    <name type="scientific">Candidatus Iainarchaeum sp</name>
    <dbReference type="NCBI Taxonomy" id="3101447"/>
    <lineage>
        <taxon>Archaea</taxon>
        <taxon>Candidatus Iainarchaeota</taxon>
        <taxon>Candidatus Iainarchaeia</taxon>
        <taxon>Candidatus Iainarchaeales</taxon>
        <taxon>Candidatus Iainarchaeaceae</taxon>
        <taxon>Candidatus Iainarchaeum</taxon>
    </lineage>
</organism>
<feature type="transmembrane region" description="Helical" evidence="1">
    <location>
        <begin position="12"/>
        <end position="39"/>
    </location>
</feature>
<protein>
    <submittedName>
        <fullName evidence="2">Uncharacterized protein</fullName>
    </submittedName>
</protein>
<accession>A0A497JJJ6</accession>
<dbReference type="EMBL" id="QMWO01000023">
    <property type="protein sequence ID" value="RLG70089.1"/>
    <property type="molecule type" value="Genomic_DNA"/>
</dbReference>
<evidence type="ECO:0000256" key="1">
    <source>
        <dbReference type="SAM" id="Phobius"/>
    </source>
</evidence>
<proteinExistence type="predicted"/>
<dbReference type="AlphaFoldDB" id="A0A497JJJ6"/>
<sequence length="158" mass="17920">MVHIIGKEKGFVFCMDVSVAFIIVLILAFISLAAIFYLVEIRAENFKCFEQEKNAMLFVDSLIKRSSDQNGLAKVDFQRRSVLENEIESATLSANIEKLEERLVKNNVIEIIIKGSSEEPIFKNDKIAKKDCKHIISIERGISIDGDFKVMRVVFCDG</sequence>
<keyword evidence="1" id="KW-0812">Transmembrane</keyword>
<reference evidence="2 3" key="1">
    <citation type="submission" date="2018-06" db="EMBL/GenBank/DDBJ databases">
        <title>Extensive metabolic versatility and redundancy in microbially diverse, dynamic hydrothermal sediments.</title>
        <authorList>
            <person name="Dombrowski N."/>
            <person name="Teske A."/>
            <person name="Baker B.J."/>
        </authorList>
    </citation>
    <scope>NUCLEOTIDE SEQUENCE [LARGE SCALE GENOMIC DNA]</scope>
    <source>
        <strain evidence="2">B9_G13</strain>
    </source>
</reference>
<keyword evidence="1" id="KW-0472">Membrane</keyword>
<gene>
    <name evidence="2" type="ORF">DRO07_01025</name>
</gene>
<dbReference type="Proteomes" id="UP000277633">
    <property type="component" value="Unassembled WGS sequence"/>
</dbReference>
<comment type="caution">
    <text evidence="2">The sequence shown here is derived from an EMBL/GenBank/DDBJ whole genome shotgun (WGS) entry which is preliminary data.</text>
</comment>
<evidence type="ECO:0000313" key="2">
    <source>
        <dbReference type="EMBL" id="RLG70089.1"/>
    </source>
</evidence>
<name>A0A497JJJ6_9ARCH</name>
<evidence type="ECO:0000313" key="3">
    <source>
        <dbReference type="Proteomes" id="UP000277633"/>
    </source>
</evidence>